<dbReference type="EMBL" id="KQ965733">
    <property type="protein sequence ID" value="KXS21089.1"/>
    <property type="molecule type" value="Genomic_DNA"/>
</dbReference>
<proteinExistence type="predicted"/>
<evidence type="ECO:0000313" key="4">
    <source>
        <dbReference type="Proteomes" id="UP000070544"/>
    </source>
</evidence>
<feature type="region of interest" description="Disordered" evidence="2">
    <location>
        <begin position="376"/>
        <end position="480"/>
    </location>
</feature>
<feature type="compositionally biased region" description="Low complexity" evidence="2">
    <location>
        <begin position="338"/>
        <end position="356"/>
    </location>
</feature>
<dbReference type="Proteomes" id="UP000070544">
    <property type="component" value="Unassembled WGS sequence"/>
</dbReference>
<feature type="compositionally biased region" description="Pro residues" evidence="2">
    <location>
        <begin position="398"/>
        <end position="409"/>
    </location>
</feature>
<keyword evidence="4" id="KW-1185">Reference proteome</keyword>
<feature type="coiled-coil region" evidence="1">
    <location>
        <begin position="22"/>
        <end position="49"/>
    </location>
</feature>
<gene>
    <name evidence="3" type="ORF">M427DRAFT_27544</name>
</gene>
<reference evidence="3 4" key="1">
    <citation type="journal article" date="2015" name="Genome Biol. Evol.">
        <title>Phylogenomic analyses indicate that early fungi evolved digesting cell walls of algal ancestors of land plants.</title>
        <authorList>
            <person name="Chang Y."/>
            <person name="Wang S."/>
            <person name="Sekimoto S."/>
            <person name="Aerts A.L."/>
            <person name="Choi C."/>
            <person name="Clum A."/>
            <person name="LaButti K.M."/>
            <person name="Lindquist E.A."/>
            <person name="Yee Ngan C."/>
            <person name="Ohm R.A."/>
            <person name="Salamov A.A."/>
            <person name="Grigoriev I.V."/>
            <person name="Spatafora J.W."/>
            <person name="Berbee M.L."/>
        </authorList>
    </citation>
    <scope>NUCLEOTIDE SEQUENCE [LARGE SCALE GENOMIC DNA]</scope>
    <source>
        <strain evidence="3 4">JEL478</strain>
    </source>
</reference>
<dbReference type="AlphaFoldDB" id="A0A139AWK9"/>
<accession>A0A139AWK9</accession>
<evidence type="ECO:0000256" key="2">
    <source>
        <dbReference type="SAM" id="MobiDB-lite"/>
    </source>
</evidence>
<sequence length="554" mass="57121">MLVSRTKYKLIKGERDDTSLLLAAERTRADSLAKEVARLQAEADERDKRDREGGGDVAQCVKLLDASLAQFQTLPPHITHLHTTCARVASLEARDEAMSAWADEMVERLEGCADVVRRAREESEMWREVAERRGGEIAHLTSHTTHIATHLATLRASHASLSLHTARLTHLARSAARTASEAVDRGRRAEEALERGVGVWRDWWGGAGGGEGGGAGVGGGVGGAQGAAAVRGKAAEWDALKDAIASVEAGLDAVNNPEDPTPCDVDVITSPPVRSRPVSPTPPHVPAPAPTTNTIVATTAAAPPLTPTTPSPTSPTQWDIELATPISAIPPDDDDDATCAASEPGSVVGSRKSSGWSRGGVGVGVGGVMVPFIAITPATPTSPTVPGDIDGGGEFGAPLPPPPPVPAPRSAPTSNAPSPSASLRRHRGGGGGGTPPAVRADARSSKTHQRFQRQRSSWPDKRPRGVSTSAIPSSSGGVGVVGRDRGMHTMLPPSSAMAAAQDGGQRWGGLKGTGNTFYRMKSLFGGAGGGGHGVNGGMEGEFGEGFGEGRGVLV</sequence>
<evidence type="ECO:0000313" key="3">
    <source>
        <dbReference type="EMBL" id="KXS21089.1"/>
    </source>
</evidence>
<keyword evidence="1" id="KW-0175">Coiled coil</keyword>
<feature type="compositionally biased region" description="Low complexity" evidence="2">
    <location>
        <begin position="376"/>
        <end position="386"/>
    </location>
</feature>
<organism evidence="3 4">
    <name type="scientific">Gonapodya prolifera (strain JEL478)</name>
    <name type="common">Monoblepharis prolifera</name>
    <dbReference type="NCBI Taxonomy" id="1344416"/>
    <lineage>
        <taxon>Eukaryota</taxon>
        <taxon>Fungi</taxon>
        <taxon>Fungi incertae sedis</taxon>
        <taxon>Chytridiomycota</taxon>
        <taxon>Chytridiomycota incertae sedis</taxon>
        <taxon>Monoblepharidomycetes</taxon>
        <taxon>Monoblepharidales</taxon>
        <taxon>Gonapodyaceae</taxon>
        <taxon>Gonapodya</taxon>
    </lineage>
</organism>
<feature type="region of interest" description="Disordered" evidence="2">
    <location>
        <begin position="328"/>
        <end position="359"/>
    </location>
</feature>
<protein>
    <submittedName>
        <fullName evidence="3">Uncharacterized protein</fullName>
    </submittedName>
</protein>
<evidence type="ECO:0000256" key="1">
    <source>
        <dbReference type="SAM" id="Coils"/>
    </source>
</evidence>
<feature type="compositionally biased region" description="Low complexity" evidence="2">
    <location>
        <begin position="410"/>
        <end position="422"/>
    </location>
</feature>
<name>A0A139AWK9_GONPJ</name>